<name>A0A9D4ALV8_9SAUR</name>
<dbReference type="EMBL" id="JAHDVG010000488">
    <property type="protein sequence ID" value="KAH1165747.1"/>
    <property type="molecule type" value="Genomic_DNA"/>
</dbReference>
<dbReference type="PANTHER" id="PTHR35256">
    <property type="entry name" value="CHROMOSOME 8 OPEN READING FRAME 48"/>
    <property type="match status" value="1"/>
</dbReference>
<accession>A0A9D4ALV8</accession>
<comment type="caution">
    <text evidence="1">The sequence shown here is derived from an EMBL/GenBank/DDBJ whole genome shotgun (WGS) entry which is preliminary data.</text>
</comment>
<organism evidence="1 2">
    <name type="scientific">Mauremys mutica</name>
    <name type="common">yellowpond turtle</name>
    <dbReference type="NCBI Taxonomy" id="74926"/>
    <lineage>
        <taxon>Eukaryota</taxon>
        <taxon>Metazoa</taxon>
        <taxon>Chordata</taxon>
        <taxon>Craniata</taxon>
        <taxon>Vertebrata</taxon>
        <taxon>Euteleostomi</taxon>
        <taxon>Archelosauria</taxon>
        <taxon>Testudinata</taxon>
        <taxon>Testudines</taxon>
        <taxon>Cryptodira</taxon>
        <taxon>Durocryptodira</taxon>
        <taxon>Testudinoidea</taxon>
        <taxon>Geoemydidae</taxon>
        <taxon>Geoemydinae</taxon>
        <taxon>Mauremys</taxon>
    </lineage>
</organism>
<dbReference type="InterPro" id="IPR027932">
    <property type="entry name" value="DUF4606"/>
</dbReference>
<keyword evidence="2" id="KW-1185">Reference proteome</keyword>
<dbReference type="AlphaFoldDB" id="A0A9D4ALV8"/>
<dbReference type="Pfam" id="PF15379">
    <property type="entry name" value="DUF4606"/>
    <property type="match status" value="1"/>
</dbReference>
<protein>
    <submittedName>
        <fullName evidence="1">Uncharacterized protein</fullName>
    </submittedName>
</protein>
<evidence type="ECO:0000313" key="2">
    <source>
        <dbReference type="Proteomes" id="UP000827986"/>
    </source>
</evidence>
<reference evidence="1" key="1">
    <citation type="submission" date="2021-09" db="EMBL/GenBank/DDBJ databases">
        <title>The genome of Mauremys mutica provides insights into the evolution of semi-aquatic lifestyle.</title>
        <authorList>
            <person name="Gong S."/>
            <person name="Gao Y."/>
        </authorList>
    </citation>
    <scope>NUCLEOTIDE SEQUENCE</scope>
    <source>
        <strain evidence="1">MM-2020</strain>
        <tissue evidence="1">Muscle</tissue>
    </source>
</reference>
<dbReference type="Proteomes" id="UP000827986">
    <property type="component" value="Unassembled WGS sequence"/>
</dbReference>
<sequence>MESGQSCSTTLSDYFEDTFESFSEEEEEACRQYESEPFESYCSTEELEWPAAVSDISESVWQSVSQDAEDFSGVFREEQSTRFLILCNRNWVIFEEKKLTGKWISCLKNKEDNIKQGKSIIKTHTEITEVSDEELDALQSFCAIKISQIHRQLNSKQSNSSKHKDLQHGFTSEKPVTGDLNCTIPDQLVNRIHLKNISETMKQVKETKLHQPSQCHDCKKKWTELAKITFLRQKKTLVENALFQDKLEEQIYVKDSLTLIGEIHKNLPKLSEDPRIIWQRLNEKGIAWKLSHGGNVPGLFCRELPTLMGL</sequence>
<dbReference type="PANTHER" id="PTHR35256:SF1">
    <property type="entry name" value="EXPRESSED SEQUENCE AI429214"/>
    <property type="match status" value="1"/>
</dbReference>
<evidence type="ECO:0000313" key="1">
    <source>
        <dbReference type="EMBL" id="KAH1165747.1"/>
    </source>
</evidence>
<gene>
    <name evidence="1" type="ORF">KIL84_023306</name>
</gene>
<proteinExistence type="predicted"/>